<evidence type="ECO:0000259" key="2">
    <source>
        <dbReference type="Pfam" id="PF00117"/>
    </source>
</evidence>
<organism evidence="3 4">
    <name type="scientific">Clostridium intestinale DSM 6191</name>
    <dbReference type="NCBI Taxonomy" id="1121320"/>
    <lineage>
        <taxon>Bacteria</taxon>
        <taxon>Bacillati</taxon>
        <taxon>Bacillota</taxon>
        <taxon>Clostridia</taxon>
        <taxon>Eubacteriales</taxon>
        <taxon>Clostridiaceae</taxon>
        <taxon>Clostridium</taxon>
    </lineage>
</organism>
<dbReference type="AlphaFoldDB" id="A0A1M5WSW4"/>
<dbReference type="GO" id="GO:0000162">
    <property type="term" value="P:L-tryptophan biosynthetic process"/>
    <property type="evidence" value="ECO:0007669"/>
    <property type="project" value="TreeGrafter"/>
</dbReference>
<dbReference type="RefSeq" id="WP_073017725.1">
    <property type="nucleotide sequence ID" value="NZ_FQXU01000004.1"/>
</dbReference>
<sequence>MFLIIDNYDSFTFNLSRYIEELDEEVKVYRCNHITVDEIRHINPLGIIISPGPKSPKEAKESLKVINEFKKDIPILGVCLGHQCIGEVFGGKIVKGTEPVHGKISKVTHKEKGIFKGIKNPINVTRYHSLIIDRKTIPKELYVTAITDDGVIMGIEHRDYPIYGVQFHPEAELTECGHLLLKNFINICRERIKLNGGIN</sequence>
<gene>
    <name evidence="3" type="ORF">SAMN02745941_01221</name>
</gene>
<dbReference type="PANTHER" id="PTHR43418:SF4">
    <property type="entry name" value="MULTIFUNCTIONAL TRYPTOPHAN BIOSYNTHESIS PROTEIN"/>
    <property type="match status" value="1"/>
</dbReference>
<dbReference type="InterPro" id="IPR050472">
    <property type="entry name" value="Anth_synth/Amidotransfase"/>
</dbReference>
<proteinExistence type="predicted"/>
<name>A0A1M5WSW4_9CLOT</name>
<dbReference type="CDD" id="cd01743">
    <property type="entry name" value="GATase1_Anthranilate_Synthase"/>
    <property type="match status" value="1"/>
</dbReference>
<accession>A0A1M5WSW4</accession>
<dbReference type="GO" id="GO:0004049">
    <property type="term" value="F:anthranilate synthase activity"/>
    <property type="evidence" value="ECO:0007669"/>
    <property type="project" value="TreeGrafter"/>
</dbReference>
<dbReference type="SUPFAM" id="SSF52317">
    <property type="entry name" value="Class I glutamine amidotransferase-like"/>
    <property type="match status" value="1"/>
</dbReference>
<reference evidence="3 4" key="1">
    <citation type="submission" date="2016-11" db="EMBL/GenBank/DDBJ databases">
        <authorList>
            <person name="Jaros S."/>
            <person name="Januszkiewicz K."/>
            <person name="Wedrychowicz H."/>
        </authorList>
    </citation>
    <scope>NUCLEOTIDE SEQUENCE [LARGE SCALE GENOMIC DNA]</scope>
    <source>
        <strain evidence="3 4">DSM 6191</strain>
    </source>
</reference>
<feature type="domain" description="Glutamine amidotransferase" evidence="2">
    <location>
        <begin position="3"/>
        <end position="185"/>
    </location>
</feature>
<dbReference type="EMBL" id="FQXU01000004">
    <property type="protein sequence ID" value="SHH90204.1"/>
    <property type="molecule type" value="Genomic_DNA"/>
</dbReference>
<dbReference type="PRINTS" id="PR00096">
    <property type="entry name" value="GATASE"/>
</dbReference>
<dbReference type="NCBIfam" id="TIGR00566">
    <property type="entry name" value="trpG_papA"/>
    <property type="match status" value="1"/>
</dbReference>
<dbReference type="GO" id="GO:0005829">
    <property type="term" value="C:cytosol"/>
    <property type="evidence" value="ECO:0007669"/>
    <property type="project" value="TreeGrafter"/>
</dbReference>
<evidence type="ECO:0000313" key="4">
    <source>
        <dbReference type="Proteomes" id="UP000184241"/>
    </source>
</evidence>
<dbReference type="PANTHER" id="PTHR43418">
    <property type="entry name" value="MULTIFUNCTIONAL TRYPTOPHAN BIOSYNTHESIS PROTEIN-RELATED"/>
    <property type="match status" value="1"/>
</dbReference>
<dbReference type="Gene3D" id="3.40.50.880">
    <property type="match status" value="1"/>
</dbReference>
<dbReference type="PRINTS" id="PR00099">
    <property type="entry name" value="CPSGATASE"/>
</dbReference>
<dbReference type="InterPro" id="IPR029062">
    <property type="entry name" value="Class_I_gatase-like"/>
</dbReference>
<dbReference type="Pfam" id="PF00117">
    <property type="entry name" value="GATase"/>
    <property type="match status" value="1"/>
</dbReference>
<evidence type="ECO:0000256" key="1">
    <source>
        <dbReference type="ARBA" id="ARBA00022962"/>
    </source>
</evidence>
<dbReference type="Proteomes" id="UP000184241">
    <property type="component" value="Unassembled WGS sequence"/>
</dbReference>
<dbReference type="PRINTS" id="PR00097">
    <property type="entry name" value="ANTSNTHASEII"/>
</dbReference>
<evidence type="ECO:0000313" key="3">
    <source>
        <dbReference type="EMBL" id="SHH90204.1"/>
    </source>
</evidence>
<dbReference type="FunFam" id="3.40.50.880:FF:000003">
    <property type="entry name" value="Anthranilate synthase component II"/>
    <property type="match status" value="1"/>
</dbReference>
<keyword evidence="1" id="KW-0315">Glutamine amidotransferase</keyword>
<dbReference type="InterPro" id="IPR017926">
    <property type="entry name" value="GATASE"/>
</dbReference>
<protein>
    <submittedName>
        <fullName evidence="3">Para-aminobenzoate synthetase component 2</fullName>
    </submittedName>
</protein>
<dbReference type="PROSITE" id="PS51273">
    <property type="entry name" value="GATASE_TYPE_1"/>
    <property type="match status" value="1"/>
</dbReference>
<dbReference type="InterPro" id="IPR006221">
    <property type="entry name" value="TrpG/PapA_dom"/>
</dbReference>